<accession>A0A7S3XEL6</accession>
<gene>
    <name evidence="2" type="ORF">PSAL00342_LOCUS5436</name>
</gene>
<feature type="region of interest" description="Disordered" evidence="1">
    <location>
        <begin position="490"/>
        <end position="525"/>
    </location>
</feature>
<reference evidence="2" key="1">
    <citation type="submission" date="2021-01" db="EMBL/GenBank/DDBJ databases">
        <authorList>
            <person name="Corre E."/>
            <person name="Pelletier E."/>
            <person name="Niang G."/>
            <person name="Scheremetjew M."/>
            <person name="Finn R."/>
            <person name="Kale V."/>
            <person name="Holt S."/>
            <person name="Cochrane G."/>
            <person name="Meng A."/>
            <person name="Brown T."/>
            <person name="Cohen L."/>
        </authorList>
    </citation>
    <scope>NUCLEOTIDE SEQUENCE</scope>
    <source>
        <strain evidence="2">CCMP1897</strain>
    </source>
</reference>
<proteinExistence type="predicted"/>
<feature type="region of interest" description="Disordered" evidence="1">
    <location>
        <begin position="401"/>
        <end position="445"/>
    </location>
</feature>
<organism evidence="2">
    <name type="scientific">Picocystis salinarum</name>
    <dbReference type="NCBI Taxonomy" id="88271"/>
    <lineage>
        <taxon>Eukaryota</taxon>
        <taxon>Viridiplantae</taxon>
        <taxon>Chlorophyta</taxon>
        <taxon>Picocystophyceae</taxon>
        <taxon>Picocystales</taxon>
        <taxon>Picocystaceae</taxon>
        <taxon>Picocystis</taxon>
    </lineage>
</organism>
<evidence type="ECO:0000313" key="2">
    <source>
        <dbReference type="EMBL" id="CAE0611601.1"/>
    </source>
</evidence>
<evidence type="ECO:0000256" key="1">
    <source>
        <dbReference type="SAM" id="MobiDB-lite"/>
    </source>
</evidence>
<name>A0A7S3XEL6_9CHLO</name>
<dbReference type="EMBL" id="HBIS01006026">
    <property type="protein sequence ID" value="CAE0611601.1"/>
    <property type="molecule type" value="Transcribed_RNA"/>
</dbReference>
<sequence>MRGEWLMRCRSDGTRTIRRFFVSNDARKLFWEKWTSTGRVVTSKCILLEGIHSIRIGPYSGGRKWMTLLYQSEGRFRSLNIGLKGERQVRHWSCYLSALIVIAKILGNGGANTQNSDANRQLFASPLGLSGSTNVGVSSESLTAVLFELMEQESIPQPQWADCFLFVERMETSTSPPGSIKLSAEHKKLTRSLCRICTRWDQGEARAHLKTMLKCLHAVEASSAELTLHLLNLLALVWRQGRLSPRTHSTSIHYFGQFHRSVVDAGQLAASAGNISLMCDGLQLFLPSRQPPDLLPEVPTALLVAVCNSLAVAHKQQCLPKNLPKVHIQIQIEGLQSSKSPALQKAAEECLRSMEKSDKAHHERAVASCDSSAVSSSAATTESCPLAQVRLPAMGSPAGCSDDGSSLYSDHVSMQETSTPSNTPAHGIDSGHSTAPVQDEACHGKELGRTRIRRVRAVASRALRDVEEQLCRVHSQNVGRDAPFARKIAPTHPMHEGKENDAAFPPSMPPRAAPEEEELHASAEQKFRPSLQRGAVELQSALALYAAAALFLGCRQQV</sequence>
<feature type="compositionally biased region" description="Polar residues" evidence="1">
    <location>
        <begin position="403"/>
        <end position="424"/>
    </location>
</feature>
<dbReference type="AlphaFoldDB" id="A0A7S3XEL6"/>
<protein>
    <submittedName>
        <fullName evidence="2">Uncharacterized protein</fullName>
    </submittedName>
</protein>